<reference evidence="5 6" key="2">
    <citation type="submission" date="2018-11" db="EMBL/GenBank/DDBJ databases">
        <authorList>
            <consortium name="Pathogen Informatics"/>
        </authorList>
    </citation>
    <scope>NUCLEOTIDE SEQUENCE [LARGE SCALE GENOMIC DNA]</scope>
</reference>
<reference evidence="7" key="1">
    <citation type="submission" date="2017-02" db="UniProtKB">
        <authorList>
            <consortium name="WormBaseParasite"/>
        </authorList>
    </citation>
    <scope>IDENTIFICATION</scope>
</reference>
<evidence type="ECO:0000313" key="7">
    <source>
        <dbReference type="WBParaSite" id="HNAJ_0000869701-mRNA-1"/>
    </source>
</evidence>
<keyword evidence="6" id="KW-1185">Reference proteome</keyword>
<evidence type="ECO:0000313" key="6">
    <source>
        <dbReference type="Proteomes" id="UP000278807"/>
    </source>
</evidence>
<dbReference type="Proteomes" id="UP000278807">
    <property type="component" value="Unassembled WGS sequence"/>
</dbReference>
<feature type="domain" description="HTH La-type RNA-binding" evidence="4">
    <location>
        <begin position="96"/>
        <end position="197"/>
    </location>
</feature>
<keyword evidence="1 2" id="KW-0694">RNA-binding</keyword>
<dbReference type="AlphaFoldDB" id="A0A0R3TMX2"/>
<sequence length="335" mass="37495">MAENQQAGSSQTPHQNKVRFFSTINIDELAAIIASKGRDNVRSSRWFEQNEVVRRAMGSNAWPISDQPIPSKNGRDEVLSIGEEYFLIINERFDNILRFPCRLDYISHFLSYYFSEKNLSKDKYMMDVITTNDGMYPLENLLQFSRLHAIKATQSELRESSKNIDSIIFALHNGAPVFKVLCLYVLNRLANNKATSPIRTRGSLSLLPVTYPNIPQLPDIPSPNGLTRLQLLQLFNPPTPAPITPMLTPNLPSQQHRSQETNSSQGMFTPGPVSQSLPPQHVNIVGLKEPGQPPVNHSFHKFSQHACEGDRPIVVKVARVFALFSTGITMAASIG</sequence>
<dbReference type="OrthoDB" id="439993at2759"/>
<evidence type="ECO:0000256" key="2">
    <source>
        <dbReference type="PROSITE-ProRule" id="PRU00332"/>
    </source>
</evidence>
<dbReference type="Pfam" id="PF05383">
    <property type="entry name" value="La"/>
    <property type="match status" value="1"/>
</dbReference>
<evidence type="ECO:0000256" key="1">
    <source>
        <dbReference type="ARBA" id="ARBA00022884"/>
    </source>
</evidence>
<organism evidence="7">
    <name type="scientific">Rodentolepis nana</name>
    <name type="common">Dwarf tapeworm</name>
    <name type="synonym">Hymenolepis nana</name>
    <dbReference type="NCBI Taxonomy" id="102285"/>
    <lineage>
        <taxon>Eukaryota</taxon>
        <taxon>Metazoa</taxon>
        <taxon>Spiralia</taxon>
        <taxon>Lophotrochozoa</taxon>
        <taxon>Platyhelminthes</taxon>
        <taxon>Cestoda</taxon>
        <taxon>Eucestoda</taxon>
        <taxon>Cyclophyllidea</taxon>
        <taxon>Hymenolepididae</taxon>
        <taxon>Rodentolepis</taxon>
    </lineage>
</organism>
<dbReference type="InterPro" id="IPR036388">
    <property type="entry name" value="WH-like_DNA-bd_sf"/>
</dbReference>
<feature type="region of interest" description="Disordered" evidence="3">
    <location>
        <begin position="250"/>
        <end position="275"/>
    </location>
</feature>
<dbReference type="InterPro" id="IPR006630">
    <property type="entry name" value="La_HTH"/>
</dbReference>
<dbReference type="InterPro" id="IPR036390">
    <property type="entry name" value="WH_DNA-bd_sf"/>
</dbReference>
<dbReference type="SUPFAM" id="SSF46785">
    <property type="entry name" value="Winged helix' DNA-binding domain"/>
    <property type="match status" value="1"/>
</dbReference>
<dbReference type="GO" id="GO:0003723">
    <property type="term" value="F:RNA binding"/>
    <property type="evidence" value="ECO:0007669"/>
    <property type="project" value="UniProtKB-UniRule"/>
</dbReference>
<evidence type="ECO:0000259" key="4">
    <source>
        <dbReference type="PROSITE" id="PS50961"/>
    </source>
</evidence>
<protein>
    <submittedName>
        <fullName evidence="7">HTH La-type RNA-binding domain-containing protein</fullName>
    </submittedName>
</protein>
<gene>
    <name evidence="5" type="ORF">HNAJ_LOCUS8693</name>
</gene>
<name>A0A0R3TMX2_RODNA</name>
<dbReference type="STRING" id="102285.A0A0R3TMX2"/>
<accession>A0A0R3TMX2</accession>
<evidence type="ECO:0000313" key="5">
    <source>
        <dbReference type="EMBL" id="VDO04755.1"/>
    </source>
</evidence>
<dbReference type="Gene3D" id="1.10.10.10">
    <property type="entry name" value="Winged helix-like DNA-binding domain superfamily/Winged helix DNA-binding domain"/>
    <property type="match status" value="1"/>
</dbReference>
<proteinExistence type="predicted"/>
<dbReference type="WBParaSite" id="HNAJ_0000869701-mRNA-1">
    <property type="protein sequence ID" value="HNAJ_0000869701-mRNA-1"/>
    <property type="gene ID" value="HNAJ_0000869701"/>
</dbReference>
<evidence type="ECO:0000256" key="3">
    <source>
        <dbReference type="SAM" id="MobiDB-lite"/>
    </source>
</evidence>
<dbReference type="EMBL" id="UZAE01012359">
    <property type="protein sequence ID" value="VDO04755.1"/>
    <property type="molecule type" value="Genomic_DNA"/>
</dbReference>
<dbReference type="PROSITE" id="PS50961">
    <property type="entry name" value="HTH_LA"/>
    <property type="match status" value="1"/>
</dbReference>